<dbReference type="PROSITE" id="PS51186">
    <property type="entry name" value="GNAT"/>
    <property type="match status" value="1"/>
</dbReference>
<name>A0A1H0U8M2_9BACI</name>
<proteinExistence type="predicted"/>
<dbReference type="RefSeq" id="WP_090853554.1">
    <property type="nucleotide sequence ID" value="NZ_FNJU01000004.1"/>
</dbReference>
<dbReference type="PANTHER" id="PTHR43328">
    <property type="entry name" value="ACETYLTRANSFERASE-RELATED"/>
    <property type="match status" value="1"/>
</dbReference>
<dbReference type="EMBL" id="FNJU01000004">
    <property type="protein sequence ID" value="SDP62338.1"/>
    <property type="molecule type" value="Genomic_DNA"/>
</dbReference>
<gene>
    <name evidence="2" type="ORF">SAMN05216565_104218</name>
</gene>
<keyword evidence="2" id="KW-0808">Transferase</keyword>
<evidence type="ECO:0000313" key="2">
    <source>
        <dbReference type="EMBL" id="SDP62338.1"/>
    </source>
</evidence>
<dbReference type="Gene3D" id="3.40.630.30">
    <property type="match status" value="1"/>
</dbReference>
<dbReference type="InterPro" id="IPR000182">
    <property type="entry name" value="GNAT_dom"/>
</dbReference>
<dbReference type="SUPFAM" id="SSF55729">
    <property type="entry name" value="Acyl-CoA N-acyltransferases (Nat)"/>
    <property type="match status" value="1"/>
</dbReference>
<dbReference type="AlphaFoldDB" id="A0A1H0U8M2"/>
<accession>A0A1H0U8M2</accession>
<evidence type="ECO:0000259" key="1">
    <source>
        <dbReference type="PROSITE" id="PS51186"/>
    </source>
</evidence>
<dbReference type="OrthoDB" id="66776at2"/>
<keyword evidence="3" id="KW-1185">Reference proteome</keyword>
<dbReference type="GO" id="GO:0016747">
    <property type="term" value="F:acyltransferase activity, transferring groups other than amino-acyl groups"/>
    <property type="evidence" value="ECO:0007669"/>
    <property type="project" value="InterPro"/>
</dbReference>
<dbReference type="InterPro" id="IPR016181">
    <property type="entry name" value="Acyl_CoA_acyltransferase"/>
</dbReference>
<sequence length="171" mass="19806">MLSPVVDSSLIKLRYYHQEHFLQLQSFYLTPSQLKFTVLPTDVLAIAIKDPYRFPIVIELKGVPVGFFILHHGPEVKEYTNNSQAILLRAFSVNLNDQGKGYATNALTELPQFLKREFPDFNEVVLAVNKGNKTAINLYKKLGFHYQGRKRYGFMGLQYILHFSLKLKRRI</sequence>
<dbReference type="STRING" id="930152.SAMN05216565_104218"/>
<dbReference type="Pfam" id="PF00583">
    <property type="entry name" value="Acetyltransf_1"/>
    <property type="match status" value="1"/>
</dbReference>
<organism evidence="2 3">
    <name type="scientific">Litchfieldia salsa</name>
    <dbReference type="NCBI Taxonomy" id="930152"/>
    <lineage>
        <taxon>Bacteria</taxon>
        <taxon>Bacillati</taxon>
        <taxon>Bacillota</taxon>
        <taxon>Bacilli</taxon>
        <taxon>Bacillales</taxon>
        <taxon>Bacillaceae</taxon>
        <taxon>Litchfieldia</taxon>
    </lineage>
</organism>
<dbReference type="Proteomes" id="UP000199159">
    <property type="component" value="Unassembled WGS sequence"/>
</dbReference>
<reference evidence="3" key="1">
    <citation type="submission" date="2016-10" db="EMBL/GenBank/DDBJ databases">
        <authorList>
            <person name="Varghese N."/>
            <person name="Submissions S."/>
        </authorList>
    </citation>
    <scope>NUCLEOTIDE SEQUENCE [LARGE SCALE GENOMIC DNA]</scope>
    <source>
        <strain evidence="3">IBRC-M10078</strain>
    </source>
</reference>
<dbReference type="PANTHER" id="PTHR43328:SF1">
    <property type="entry name" value="N-ACETYLTRANSFERASE DOMAIN-CONTAINING PROTEIN"/>
    <property type="match status" value="1"/>
</dbReference>
<evidence type="ECO:0000313" key="3">
    <source>
        <dbReference type="Proteomes" id="UP000199159"/>
    </source>
</evidence>
<protein>
    <submittedName>
        <fullName evidence="2">Protein N-acetyltransferase, RimJ/RimL family</fullName>
    </submittedName>
</protein>
<feature type="domain" description="N-acetyltransferase" evidence="1">
    <location>
        <begin position="11"/>
        <end position="170"/>
    </location>
</feature>